<dbReference type="SUPFAM" id="SSF75304">
    <property type="entry name" value="Amidase signature (AS) enzymes"/>
    <property type="match status" value="1"/>
</dbReference>
<geneLocation type="plasmid" evidence="3 4">
    <name>pAtK84c</name>
</geneLocation>
<accession>B9JQM1</accession>
<reference evidence="3 4" key="1">
    <citation type="journal article" date="2009" name="J. Bacteriol.">
        <title>Genome sequences of three Agrobacterium biovars help elucidate the evolution of multichromosome genomes in bacteria.</title>
        <authorList>
            <person name="Slater S.C."/>
            <person name="Goldman B.S."/>
            <person name="Goodner B."/>
            <person name="Setubal J.C."/>
            <person name="Farrand S.K."/>
            <person name="Nester E.W."/>
            <person name="Burr T.J."/>
            <person name="Banta L."/>
            <person name="Dickerman A.W."/>
            <person name="Paulsen I."/>
            <person name="Otten L."/>
            <person name="Suen G."/>
            <person name="Welch R."/>
            <person name="Almeida N.F."/>
            <person name="Arnold F."/>
            <person name="Burton O.T."/>
            <person name="Du Z."/>
            <person name="Ewing A."/>
            <person name="Godsy E."/>
            <person name="Heisel S."/>
            <person name="Houmiel K.L."/>
            <person name="Jhaveri J."/>
            <person name="Lu J."/>
            <person name="Miller N.M."/>
            <person name="Norton S."/>
            <person name="Chen Q."/>
            <person name="Phoolcharoen W."/>
            <person name="Ohlin V."/>
            <person name="Ondrusek D."/>
            <person name="Pride N."/>
            <person name="Stricklin S.L."/>
            <person name="Sun J."/>
            <person name="Wheeler C."/>
            <person name="Wilson L."/>
            <person name="Zhu H."/>
            <person name="Wood D.W."/>
        </authorList>
    </citation>
    <scope>NUCLEOTIDE SEQUENCE [LARGE SCALE GENOMIC DNA]</scope>
    <source>
        <strain evidence="4">K84 / ATCC BAA-868</strain>
        <plasmid evidence="3 4">pAtK84c</plasmid>
    </source>
</reference>
<dbReference type="PANTHER" id="PTHR11895:SF7">
    <property type="entry name" value="GLUTAMYL-TRNA(GLN) AMIDOTRANSFERASE SUBUNIT A, MITOCHONDRIAL"/>
    <property type="match status" value="1"/>
</dbReference>
<dbReference type="GO" id="GO:0003824">
    <property type="term" value="F:catalytic activity"/>
    <property type="evidence" value="ECO:0007669"/>
    <property type="project" value="InterPro"/>
</dbReference>
<sequence length="479" mass="53376">MIKSEYFMLDRASRRDPSLKEIKHLTPFTALSERNSLLSQSTIYWENWRRRFDKYARTINSKISALTHIPNSPSITARGVTSASYKDLISVKGITSKFGSDEISVIPPESAAIVAELENAGIFTQGKARTTEFGVGNNFSSCINPLFPLFSPGGSSNGSAAAVASGISDVSFGTDAAGSVRRPASFCGAVGIVFSESEEHRRGIVPVSSSLERIGAVTRSIDDILYLWKHHDLSQIYPQEVSATEGISLVAPYLPKLIDEEIARSFEDYVAQIRAVGFSVERVNWNIWPKRQYGWKMVAYELHQYFDTHRELFPMDQLRPSTRQTIQSGKSISLGEYQDACAKRDVVVREMEDFITGGGFSAILLPVDPYPVSRVPVQTTQHMLPLTPSDQFDPWNYMIIANLCNLSAISYPFRVSSRGFPMAVQIFSRARSEILLMETAKALSDLLPRWIETHELVARRKVFEEAASDVFSTLNSLTA</sequence>
<dbReference type="Proteomes" id="UP000001600">
    <property type="component" value="Plasmid pAtK84c"/>
</dbReference>
<evidence type="ECO:0000313" key="3">
    <source>
        <dbReference type="EMBL" id="ACM31440.1"/>
    </source>
</evidence>
<keyword evidence="3" id="KW-0614">Plasmid</keyword>
<dbReference type="PANTHER" id="PTHR11895">
    <property type="entry name" value="TRANSAMIDASE"/>
    <property type="match status" value="1"/>
</dbReference>
<evidence type="ECO:0000313" key="4">
    <source>
        <dbReference type="Proteomes" id="UP000001600"/>
    </source>
</evidence>
<dbReference type="KEGG" id="ara:Arad_12485"/>
<dbReference type="AlphaFoldDB" id="B9JQM1"/>
<comment type="similarity">
    <text evidence="1">Belongs to the amidase family.</text>
</comment>
<dbReference type="InterPro" id="IPR023631">
    <property type="entry name" value="Amidase_dom"/>
</dbReference>
<proteinExistence type="inferred from homology"/>
<name>B9JQM1_RHIR8</name>
<protein>
    <submittedName>
        <fullName evidence="3">Amidase</fullName>
    </submittedName>
</protein>
<dbReference type="Pfam" id="PF01425">
    <property type="entry name" value="Amidase"/>
    <property type="match status" value="1"/>
</dbReference>
<feature type="domain" description="Amidase" evidence="2">
    <location>
        <begin position="84"/>
        <end position="435"/>
    </location>
</feature>
<dbReference type="Gene3D" id="3.90.1300.10">
    <property type="entry name" value="Amidase signature (AS) domain"/>
    <property type="match status" value="1"/>
</dbReference>
<dbReference type="InterPro" id="IPR000120">
    <property type="entry name" value="Amidase"/>
</dbReference>
<dbReference type="InterPro" id="IPR036928">
    <property type="entry name" value="AS_sf"/>
</dbReference>
<gene>
    <name evidence="3" type="ordered locus">Arad_12485</name>
</gene>
<dbReference type="HOGENOM" id="CLU_009600_0_3_5"/>
<organism evidence="3 4">
    <name type="scientific">Rhizobium rhizogenes (strain K84 / ATCC BAA-868)</name>
    <name type="common">Agrobacterium radiobacter</name>
    <dbReference type="NCBI Taxonomy" id="311403"/>
    <lineage>
        <taxon>Bacteria</taxon>
        <taxon>Pseudomonadati</taxon>
        <taxon>Pseudomonadota</taxon>
        <taxon>Alphaproteobacteria</taxon>
        <taxon>Hyphomicrobiales</taxon>
        <taxon>Rhizobiaceae</taxon>
        <taxon>Rhizobium/Agrobacterium group</taxon>
        <taxon>Rhizobium</taxon>
    </lineage>
</organism>
<dbReference type="EMBL" id="CP000631">
    <property type="protein sequence ID" value="ACM31440.1"/>
    <property type="molecule type" value="Genomic_DNA"/>
</dbReference>
<evidence type="ECO:0000259" key="2">
    <source>
        <dbReference type="Pfam" id="PF01425"/>
    </source>
</evidence>
<evidence type="ECO:0000256" key="1">
    <source>
        <dbReference type="ARBA" id="ARBA00009199"/>
    </source>
</evidence>